<accession>A0A3E0TUN2</accession>
<evidence type="ECO:0000313" key="3">
    <source>
        <dbReference type="Proteomes" id="UP000256478"/>
    </source>
</evidence>
<dbReference type="Proteomes" id="UP000256478">
    <property type="component" value="Unassembled WGS sequence"/>
</dbReference>
<dbReference type="AlphaFoldDB" id="A0A3E0TUN2"/>
<gene>
    <name evidence="2" type="ORF">DXX93_17380</name>
</gene>
<sequence length="166" mass="17704">MYLRYGAKNSQTSVFTLNNTKAKQQGSSLVLAIFVLVVMLLLGTALVRMLATSSQSVAYEVLGTRAYQAANIGAQQRLSMIFPVLGSAQRCGVPDPVTNRSSDNTVPNVLNTLGNVNGLKSCQVSALSCSDFVVDGTTYYRITASGQCTAGEVQTLRTIEVEARSL</sequence>
<keyword evidence="1" id="KW-0812">Transmembrane</keyword>
<dbReference type="EMBL" id="QUOU01000001">
    <property type="protein sequence ID" value="REL28160.1"/>
    <property type="molecule type" value="Genomic_DNA"/>
</dbReference>
<reference evidence="2 3" key="1">
    <citation type="submission" date="2018-08" db="EMBL/GenBank/DDBJ databases">
        <title>Thalassotalea euphylliae genome.</title>
        <authorList>
            <person name="Summers S."/>
            <person name="Rice S.A."/>
            <person name="Freckelton M.L."/>
            <person name="Nedved B.T."/>
            <person name="Hadfield M.G."/>
        </authorList>
    </citation>
    <scope>NUCLEOTIDE SEQUENCE [LARGE SCALE GENOMIC DNA]</scope>
    <source>
        <strain evidence="2 3">H1</strain>
    </source>
</reference>
<comment type="caution">
    <text evidence="2">The sequence shown here is derived from an EMBL/GenBank/DDBJ whole genome shotgun (WGS) entry which is preliminary data.</text>
</comment>
<keyword evidence="1" id="KW-0472">Membrane</keyword>
<dbReference type="RefSeq" id="WP_116009212.1">
    <property type="nucleotide sequence ID" value="NZ_QUOU01000001.1"/>
</dbReference>
<dbReference type="OrthoDB" id="5768004at2"/>
<feature type="transmembrane region" description="Helical" evidence="1">
    <location>
        <begin position="29"/>
        <end position="51"/>
    </location>
</feature>
<organism evidence="2 3">
    <name type="scientific">Thalassotalea euphylliae</name>
    <dbReference type="NCBI Taxonomy" id="1655234"/>
    <lineage>
        <taxon>Bacteria</taxon>
        <taxon>Pseudomonadati</taxon>
        <taxon>Pseudomonadota</taxon>
        <taxon>Gammaproteobacteria</taxon>
        <taxon>Alteromonadales</taxon>
        <taxon>Colwelliaceae</taxon>
        <taxon>Thalassotalea</taxon>
    </lineage>
</organism>
<protein>
    <submittedName>
        <fullName evidence="2">MSHA biogenesis protein MshP</fullName>
    </submittedName>
</protein>
<keyword evidence="1" id="KW-1133">Transmembrane helix</keyword>
<name>A0A3E0TUN2_9GAMM</name>
<evidence type="ECO:0000256" key="1">
    <source>
        <dbReference type="SAM" id="Phobius"/>
    </source>
</evidence>
<proteinExistence type="predicted"/>
<evidence type="ECO:0000313" key="2">
    <source>
        <dbReference type="EMBL" id="REL28160.1"/>
    </source>
</evidence>